<dbReference type="SUPFAM" id="SSF50249">
    <property type="entry name" value="Nucleic acid-binding proteins"/>
    <property type="match status" value="1"/>
</dbReference>
<sequence length="126" mass="13956">MRETLVTVVGRLTGEPTPRRTSDGTTWVRFRLAVGEHRFDKETQGWVEAHVSFVSVHCWRGLGDRALATLKRGDPVVVHGRLRVHGQDQLDQGTRIDVQVEAFHLGLDLSRERPSANVAAPLAAVA</sequence>
<evidence type="ECO:0000313" key="3">
    <source>
        <dbReference type="EMBL" id="MFC7613562.1"/>
    </source>
</evidence>
<gene>
    <name evidence="3" type="ORF">ACFQV2_08035</name>
</gene>
<dbReference type="Proteomes" id="UP001596512">
    <property type="component" value="Unassembled WGS sequence"/>
</dbReference>
<evidence type="ECO:0000256" key="1">
    <source>
        <dbReference type="ARBA" id="ARBA00023125"/>
    </source>
</evidence>
<dbReference type="PANTHER" id="PTHR10302:SF27">
    <property type="entry name" value="SINGLE-STRANDED DNA-BINDING PROTEIN"/>
    <property type="match status" value="1"/>
</dbReference>
<name>A0ABW2TKS0_9PSEU</name>
<organism evidence="3 4">
    <name type="scientific">Actinokineospora soli</name>
    <dbReference type="NCBI Taxonomy" id="1048753"/>
    <lineage>
        <taxon>Bacteria</taxon>
        <taxon>Bacillati</taxon>
        <taxon>Actinomycetota</taxon>
        <taxon>Actinomycetes</taxon>
        <taxon>Pseudonocardiales</taxon>
        <taxon>Pseudonocardiaceae</taxon>
        <taxon>Actinokineospora</taxon>
    </lineage>
</organism>
<dbReference type="Pfam" id="PF00436">
    <property type="entry name" value="SSB"/>
    <property type="match status" value="1"/>
</dbReference>
<proteinExistence type="predicted"/>
<evidence type="ECO:0000313" key="4">
    <source>
        <dbReference type="Proteomes" id="UP001596512"/>
    </source>
</evidence>
<dbReference type="PANTHER" id="PTHR10302">
    <property type="entry name" value="SINGLE-STRANDED DNA-BINDING PROTEIN"/>
    <property type="match status" value="1"/>
</dbReference>
<dbReference type="GO" id="GO:0003677">
    <property type="term" value="F:DNA binding"/>
    <property type="evidence" value="ECO:0007669"/>
    <property type="project" value="UniProtKB-KW"/>
</dbReference>
<dbReference type="EMBL" id="JBHTEY010000004">
    <property type="protein sequence ID" value="MFC7613562.1"/>
    <property type="molecule type" value="Genomic_DNA"/>
</dbReference>
<dbReference type="CDD" id="cd04496">
    <property type="entry name" value="SSB_OBF"/>
    <property type="match status" value="1"/>
</dbReference>
<keyword evidence="4" id="KW-1185">Reference proteome</keyword>
<keyword evidence="1 2" id="KW-0238">DNA-binding</keyword>
<dbReference type="InterPro" id="IPR012340">
    <property type="entry name" value="NA-bd_OB-fold"/>
</dbReference>
<reference evidence="4" key="1">
    <citation type="journal article" date="2019" name="Int. J. Syst. Evol. Microbiol.">
        <title>The Global Catalogue of Microorganisms (GCM) 10K type strain sequencing project: providing services to taxonomists for standard genome sequencing and annotation.</title>
        <authorList>
            <consortium name="The Broad Institute Genomics Platform"/>
            <consortium name="The Broad Institute Genome Sequencing Center for Infectious Disease"/>
            <person name="Wu L."/>
            <person name="Ma J."/>
        </authorList>
    </citation>
    <scope>NUCLEOTIDE SEQUENCE [LARGE SCALE GENOMIC DNA]</scope>
    <source>
        <strain evidence="4">JCM 17695</strain>
    </source>
</reference>
<dbReference type="InterPro" id="IPR000424">
    <property type="entry name" value="Primosome_PriB/ssb"/>
</dbReference>
<protein>
    <submittedName>
        <fullName evidence="3">Single-stranded DNA-binding protein</fullName>
    </submittedName>
</protein>
<accession>A0ABW2TKS0</accession>
<dbReference type="Gene3D" id="2.40.50.140">
    <property type="entry name" value="Nucleic acid-binding proteins"/>
    <property type="match status" value="1"/>
</dbReference>
<evidence type="ECO:0000256" key="2">
    <source>
        <dbReference type="PROSITE-ProRule" id="PRU00252"/>
    </source>
</evidence>
<dbReference type="PROSITE" id="PS50935">
    <property type="entry name" value="SSB"/>
    <property type="match status" value="1"/>
</dbReference>
<dbReference type="InterPro" id="IPR011344">
    <property type="entry name" value="ssDNA-bd"/>
</dbReference>
<comment type="caution">
    <text evidence="3">The sequence shown here is derived from an EMBL/GenBank/DDBJ whole genome shotgun (WGS) entry which is preliminary data.</text>
</comment>